<evidence type="ECO:0000313" key="5">
    <source>
        <dbReference type="EMBL" id="GAA49679.1"/>
    </source>
</evidence>
<keyword evidence="2 3" id="KW-0694">RNA-binding</keyword>
<dbReference type="InterPro" id="IPR000504">
    <property type="entry name" value="RRM_dom"/>
</dbReference>
<dbReference type="GO" id="GO:0003729">
    <property type="term" value="F:mRNA binding"/>
    <property type="evidence" value="ECO:0007669"/>
    <property type="project" value="TreeGrafter"/>
</dbReference>
<dbReference type="Pfam" id="PF00076">
    <property type="entry name" value="RRM_1"/>
    <property type="match status" value="2"/>
</dbReference>
<evidence type="ECO:0000256" key="1">
    <source>
        <dbReference type="ARBA" id="ARBA00022737"/>
    </source>
</evidence>
<dbReference type="EMBL" id="DF142977">
    <property type="protein sequence ID" value="GAA49679.1"/>
    <property type="molecule type" value="Genomic_DNA"/>
</dbReference>
<proteinExistence type="predicted"/>
<dbReference type="InterPro" id="IPR035979">
    <property type="entry name" value="RBD_domain_sf"/>
</dbReference>
<feature type="domain" description="RRM" evidence="4">
    <location>
        <begin position="372"/>
        <end position="449"/>
    </location>
</feature>
<evidence type="ECO:0000256" key="2">
    <source>
        <dbReference type="ARBA" id="ARBA00022884"/>
    </source>
</evidence>
<dbReference type="PANTHER" id="PTHR48032:SF6">
    <property type="entry name" value="RNA-BINDING (RRM_RBD_RNP MOTIFS) FAMILY PROTEIN"/>
    <property type="match status" value="1"/>
</dbReference>
<accession>G7Y9P5</accession>
<dbReference type="InterPro" id="IPR012677">
    <property type="entry name" value="Nucleotide-bd_a/b_plait_sf"/>
</dbReference>
<keyword evidence="5" id="KW-0687">Ribonucleoprotein</keyword>
<feature type="domain" description="RRM" evidence="4">
    <location>
        <begin position="283"/>
        <end position="356"/>
    </location>
</feature>
<organism evidence="5 6">
    <name type="scientific">Clonorchis sinensis</name>
    <name type="common">Chinese liver fluke</name>
    <dbReference type="NCBI Taxonomy" id="79923"/>
    <lineage>
        <taxon>Eukaryota</taxon>
        <taxon>Metazoa</taxon>
        <taxon>Spiralia</taxon>
        <taxon>Lophotrochozoa</taxon>
        <taxon>Platyhelminthes</taxon>
        <taxon>Trematoda</taxon>
        <taxon>Digenea</taxon>
        <taxon>Opisthorchiida</taxon>
        <taxon>Opisthorchiata</taxon>
        <taxon>Opisthorchiidae</taxon>
        <taxon>Clonorchis</taxon>
    </lineage>
</organism>
<evidence type="ECO:0000256" key="3">
    <source>
        <dbReference type="PROSITE-ProRule" id="PRU00176"/>
    </source>
</evidence>
<evidence type="ECO:0000313" key="6">
    <source>
        <dbReference type="Proteomes" id="UP000008909"/>
    </source>
</evidence>
<keyword evidence="1" id="KW-0677">Repeat</keyword>
<dbReference type="GO" id="GO:0006417">
    <property type="term" value="P:regulation of translation"/>
    <property type="evidence" value="ECO:0007669"/>
    <property type="project" value="TreeGrafter"/>
</dbReference>
<dbReference type="PANTHER" id="PTHR48032">
    <property type="entry name" value="RNA-BINDING PROTEIN MUSASHI HOMOLOG RBP6"/>
    <property type="match status" value="1"/>
</dbReference>
<name>G7Y9P5_CLOSI</name>
<dbReference type="Proteomes" id="UP000008909">
    <property type="component" value="Unassembled WGS sequence"/>
</dbReference>
<reference evidence="5" key="1">
    <citation type="journal article" date="2011" name="Genome Biol.">
        <title>The draft genome of the carcinogenic human liver fluke Clonorchis sinensis.</title>
        <authorList>
            <person name="Wang X."/>
            <person name="Chen W."/>
            <person name="Huang Y."/>
            <person name="Sun J."/>
            <person name="Men J."/>
            <person name="Liu H."/>
            <person name="Luo F."/>
            <person name="Guo L."/>
            <person name="Lv X."/>
            <person name="Deng C."/>
            <person name="Zhou C."/>
            <person name="Fan Y."/>
            <person name="Li X."/>
            <person name="Huang L."/>
            <person name="Hu Y."/>
            <person name="Liang C."/>
            <person name="Hu X."/>
            <person name="Xu J."/>
            <person name="Yu X."/>
        </authorList>
    </citation>
    <scope>NUCLEOTIDE SEQUENCE [LARGE SCALE GENOMIC DNA]</scope>
    <source>
        <strain evidence="5">Henan</strain>
    </source>
</reference>
<dbReference type="AlphaFoldDB" id="G7Y9P5"/>
<evidence type="ECO:0000259" key="4">
    <source>
        <dbReference type="PROSITE" id="PS50102"/>
    </source>
</evidence>
<gene>
    <name evidence="5" type="ORF">CLF_103418</name>
</gene>
<sequence>MTFTTNSTFMPHRPSRGAISRVALLAAYSRAGVRKTRTPRLAIEKLVDPEVKRNYQNQLVECLPDGTVSDINGHWEKISKALLKVGTSVCGTTQPTSFKHWISDRTVSLLETRRQIPPGRHHNSTRRIIRRQVKLSVRADREAWWTRKAQEMEDAKNAGNVRRLFHLIRSTGPRKPLVSETIRDQNGSLICNKAERLDRWAQYFEQQFSWPPATSMLSMCAGSVSISGITRTCCLDPSHYSFLNYFLPIFVHPIGLSPLSENPIVEAHPVITMSNPNCNMLERKLFVGGLNPVTDDYRLREFYSKFGVVTDAVVMKDIAGRSRGFGFVTYEDPQMAEVACNARPHEIDGKIVDAKKAVPKGDAHPIPDIPVRKIFIGGLRRSVKDSDLFSYFSEFGQIVEAVVMMDKETNQSRGFGFVTFVDTDSVDRVANETLHSICGFPVDVKKAVAKDDLNVRKKPFAARFGSDAGPRSATSNYPHWTANQGMTYGNAPPSYMPPPVAAPVGSYAAPPFWSQPPPVAMGFYPNQNYTGGPVRENSAAAAATAVTDPKKRFRGSVDRGTTSRPVSISRELLTGIQSWIFLVAGLDLSDVSVLGFVHRKDATDIDIISTISEQSELEVAFQLKWLERKSTDRRVCGSNPIFVSRLPPSRLGQPGDILALVLPSSGMAVRHRKGATAEREVAFSASLPESEAIANVNVDTTYATAGFGRWLSKRVLHIRTIRLPGNGYLASSYACLCRRHPCISRLLVIDGRTKYLVGIEAYQRDITIRMTIRSFLDKRLRVWLICFREFGVSANPKSVRFEQSVKRFSRVIGKCFESQLKVTGRLDIHTMRVGLVAQYAAALDHQIGNMVHKDGIRSYSGTHNSSKISALWIGRFCGSTCQEMWYKKNISVYSLDGALEILMVARQDAHAYGPKQKPA</sequence>
<dbReference type="SMART" id="SM00360">
    <property type="entry name" value="RRM"/>
    <property type="match status" value="2"/>
</dbReference>
<dbReference type="Gene3D" id="3.30.70.330">
    <property type="match status" value="2"/>
</dbReference>
<dbReference type="SUPFAM" id="SSF54928">
    <property type="entry name" value="RNA-binding domain, RBD"/>
    <property type="match status" value="2"/>
</dbReference>
<protein>
    <submittedName>
        <fullName evidence="5">Heterogeneous nuclear ribonucleoprotein A1 A2/B1 homolog</fullName>
    </submittedName>
</protein>
<dbReference type="GO" id="GO:1990904">
    <property type="term" value="C:ribonucleoprotein complex"/>
    <property type="evidence" value="ECO:0007669"/>
    <property type="project" value="UniProtKB-KW"/>
</dbReference>
<keyword evidence="6" id="KW-1185">Reference proteome</keyword>
<reference key="2">
    <citation type="submission" date="2011-10" db="EMBL/GenBank/DDBJ databases">
        <title>The genome and transcriptome sequence of Clonorchis sinensis provide insights into the carcinogenic liver fluke.</title>
        <authorList>
            <person name="Wang X."/>
            <person name="Huang Y."/>
            <person name="Chen W."/>
            <person name="Liu H."/>
            <person name="Guo L."/>
            <person name="Chen Y."/>
            <person name="Luo F."/>
            <person name="Zhou W."/>
            <person name="Sun J."/>
            <person name="Mao Q."/>
            <person name="Liang P."/>
            <person name="Zhou C."/>
            <person name="Tian Y."/>
            <person name="Men J."/>
            <person name="Lv X."/>
            <person name="Huang L."/>
            <person name="Zhou J."/>
            <person name="Hu Y."/>
            <person name="Li R."/>
            <person name="Zhang F."/>
            <person name="Lei H."/>
            <person name="Li X."/>
            <person name="Hu X."/>
            <person name="Liang C."/>
            <person name="Xu J."/>
            <person name="Wu Z."/>
            <person name="Yu X."/>
        </authorList>
    </citation>
    <scope>NUCLEOTIDE SEQUENCE</scope>
    <source>
        <strain>Henan</strain>
    </source>
</reference>
<dbReference type="PROSITE" id="PS50102">
    <property type="entry name" value="RRM"/>
    <property type="match status" value="2"/>
</dbReference>